<organism evidence="2 4">
    <name type="scientific">Microbulbifer thermotolerans</name>
    <dbReference type="NCBI Taxonomy" id="252514"/>
    <lineage>
        <taxon>Bacteria</taxon>
        <taxon>Pseudomonadati</taxon>
        <taxon>Pseudomonadota</taxon>
        <taxon>Gammaproteobacteria</taxon>
        <taxon>Cellvibrionales</taxon>
        <taxon>Microbulbiferaceae</taxon>
        <taxon>Microbulbifer</taxon>
    </lineage>
</organism>
<name>A0A143HPN2_MICTH</name>
<dbReference type="Proteomes" id="UP001209730">
    <property type="component" value="Unassembled WGS sequence"/>
</dbReference>
<dbReference type="EMBL" id="CP014864">
    <property type="protein sequence ID" value="AMX03390.1"/>
    <property type="molecule type" value="Genomic_DNA"/>
</dbReference>
<dbReference type="OrthoDB" id="9811177at2"/>
<dbReference type="KEGG" id="mthd:A3224_13085"/>
<accession>A0A143HPN2</accession>
<evidence type="ECO:0000313" key="2">
    <source>
        <dbReference type="EMBL" id="AMX03390.1"/>
    </source>
</evidence>
<dbReference type="STRING" id="252514.A3224_13085"/>
<feature type="domain" description="YgjP-like metallopeptidase" evidence="1">
    <location>
        <begin position="24"/>
        <end position="228"/>
    </location>
</feature>
<protein>
    <submittedName>
        <fullName evidence="3">M48 family metallopeptidase</fullName>
    </submittedName>
</protein>
<evidence type="ECO:0000313" key="4">
    <source>
        <dbReference type="Proteomes" id="UP000076077"/>
    </source>
</evidence>
<dbReference type="RefSeq" id="WP_067155494.1">
    <property type="nucleotide sequence ID" value="NZ_CP014864.1"/>
</dbReference>
<dbReference type="Gene3D" id="3.30.2010.10">
    <property type="entry name" value="Metalloproteases ('zincins'), catalytic domain"/>
    <property type="match status" value="1"/>
</dbReference>
<dbReference type="PANTHER" id="PTHR30399:SF1">
    <property type="entry name" value="UTP PYROPHOSPHATASE"/>
    <property type="match status" value="1"/>
</dbReference>
<dbReference type="Proteomes" id="UP000076077">
    <property type="component" value="Chromosome"/>
</dbReference>
<evidence type="ECO:0000259" key="1">
    <source>
        <dbReference type="Pfam" id="PF01863"/>
    </source>
</evidence>
<proteinExistence type="predicted"/>
<dbReference type="Pfam" id="PF01863">
    <property type="entry name" value="YgjP-like"/>
    <property type="match status" value="1"/>
</dbReference>
<evidence type="ECO:0000313" key="3">
    <source>
        <dbReference type="EMBL" id="MCX2802752.1"/>
    </source>
</evidence>
<dbReference type="PANTHER" id="PTHR30399">
    <property type="entry name" value="UNCHARACTERIZED PROTEIN YGJP"/>
    <property type="match status" value="1"/>
</dbReference>
<dbReference type="InterPro" id="IPR002725">
    <property type="entry name" value="YgjP-like_metallopeptidase"/>
</dbReference>
<reference evidence="4" key="1">
    <citation type="submission" date="2016-03" db="EMBL/GenBank/DDBJ databases">
        <authorList>
            <person name="Lee Y.-S."/>
            <person name="Choi Y.-L."/>
        </authorList>
    </citation>
    <scope>NUCLEOTIDE SEQUENCE [LARGE SCALE GENOMIC DNA]</scope>
    <source>
        <strain evidence="4">DAU221</strain>
    </source>
</reference>
<gene>
    <name evidence="2" type="ORF">A3224_13085</name>
    <name evidence="3" type="ORF">OQJ68_13235</name>
</gene>
<reference evidence="3" key="3">
    <citation type="submission" date="2022-11" db="EMBL/GenBank/DDBJ databases">
        <title>Chitin-degrading and fungicidal potential of chitinolytic bacterial strains from marine environment of the Pacific Ocean regions.</title>
        <authorList>
            <person name="Pentekhina I."/>
            <person name="Nedashkovskaya O."/>
            <person name="Seitkalieva A."/>
            <person name="Podvolotskaya A."/>
            <person name="Tekutyeva L."/>
            <person name="Balabanova L."/>
        </authorList>
    </citation>
    <scope>NUCLEOTIDE SEQUENCE</scope>
    <source>
        <strain evidence="3">KMM 6838</strain>
    </source>
</reference>
<dbReference type="AlphaFoldDB" id="A0A143HPN2"/>
<dbReference type="CDD" id="cd07344">
    <property type="entry name" value="M48_yhfN_like"/>
    <property type="match status" value="1"/>
</dbReference>
<dbReference type="InterPro" id="IPR053136">
    <property type="entry name" value="UTP_pyrophosphatase-like"/>
</dbReference>
<sequence length="235" mass="27159">MSEAQTYTYEDIAYRLVRSPRRKRLGLVLVPSGVEVRIPERCAARYGHQFLRDNAHWVRSQLSRARERAAQVPVYEYAFGERFPWLGRALPLERAGASSASGIGADAIALYTRQRQPDKRQVQAALQRLYQREALALLTEKSARLAERLGLAFSSVRVRRTKSKWGHCTSRGELQYNWLVCQAPEPVVDYLVAHEVSHLRHHNHSRAFWSLVESVCPSYKVLRRWLRDNGHRLTL</sequence>
<dbReference type="EMBL" id="JAPHQB010000023">
    <property type="protein sequence ID" value="MCX2802752.1"/>
    <property type="molecule type" value="Genomic_DNA"/>
</dbReference>
<dbReference type="GeneID" id="76608976"/>
<reference evidence="2" key="2">
    <citation type="submission" date="2016-03" db="EMBL/GenBank/DDBJ databases">
        <authorList>
            <person name="Ploux O."/>
        </authorList>
    </citation>
    <scope>NUCLEOTIDE SEQUENCE [LARGE SCALE GENOMIC DNA]</scope>
    <source>
        <strain evidence="2">DAU221</strain>
    </source>
</reference>
<keyword evidence="4" id="KW-1185">Reference proteome</keyword>